<evidence type="ECO:0000313" key="2">
    <source>
        <dbReference type="EMBL" id="GAA0159838.1"/>
    </source>
</evidence>
<accession>A0AAV3Q9H8</accession>
<dbReference type="EMBL" id="BAABME010020246">
    <property type="protein sequence ID" value="GAA0159838.1"/>
    <property type="molecule type" value="Genomic_DNA"/>
</dbReference>
<name>A0AAV3Q9H8_LITER</name>
<comment type="caution">
    <text evidence="2">The sequence shown here is derived from an EMBL/GenBank/DDBJ whole genome shotgun (WGS) entry which is preliminary data.</text>
</comment>
<protein>
    <submittedName>
        <fullName evidence="2">Uncharacterized protein</fullName>
    </submittedName>
</protein>
<gene>
    <name evidence="2" type="ORF">LIER_38930</name>
</gene>
<feature type="region of interest" description="Disordered" evidence="1">
    <location>
        <begin position="51"/>
        <end position="73"/>
    </location>
</feature>
<keyword evidence="3" id="KW-1185">Reference proteome</keyword>
<evidence type="ECO:0000313" key="3">
    <source>
        <dbReference type="Proteomes" id="UP001454036"/>
    </source>
</evidence>
<organism evidence="2 3">
    <name type="scientific">Lithospermum erythrorhizon</name>
    <name type="common">Purple gromwell</name>
    <name type="synonym">Lithospermum officinale var. erythrorhizon</name>
    <dbReference type="NCBI Taxonomy" id="34254"/>
    <lineage>
        <taxon>Eukaryota</taxon>
        <taxon>Viridiplantae</taxon>
        <taxon>Streptophyta</taxon>
        <taxon>Embryophyta</taxon>
        <taxon>Tracheophyta</taxon>
        <taxon>Spermatophyta</taxon>
        <taxon>Magnoliopsida</taxon>
        <taxon>eudicotyledons</taxon>
        <taxon>Gunneridae</taxon>
        <taxon>Pentapetalae</taxon>
        <taxon>asterids</taxon>
        <taxon>lamiids</taxon>
        <taxon>Boraginales</taxon>
        <taxon>Boraginaceae</taxon>
        <taxon>Boraginoideae</taxon>
        <taxon>Lithospermeae</taxon>
        <taxon>Lithospermum</taxon>
    </lineage>
</organism>
<proteinExistence type="predicted"/>
<evidence type="ECO:0000256" key="1">
    <source>
        <dbReference type="SAM" id="MobiDB-lite"/>
    </source>
</evidence>
<dbReference type="AlphaFoldDB" id="A0AAV3Q9H8"/>
<reference evidence="2 3" key="1">
    <citation type="submission" date="2024-01" db="EMBL/GenBank/DDBJ databases">
        <title>The complete chloroplast genome sequence of Lithospermum erythrorhizon: insights into the phylogenetic relationship among Boraginaceae species and the maternal lineages of purple gromwells.</title>
        <authorList>
            <person name="Okada T."/>
            <person name="Watanabe K."/>
        </authorList>
    </citation>
    <scope>NUCLEOTIDE SEQUENCE [LARGE SCALE GENOMIC DNA]</scope>
</reference>
<sequence length="107" mass="11496">MKGFRRMKGTVSSSKLSSSLWRMQLPGPAGEGNIGFQSGVGDVVVPFHGHHSCKAHNSPSKDMGESPRSVSGPTTALLTKVEPSFKFPISAMEGATKWDPIDKKKIK</sequence>
<dbReference type="Proteomes" id="UP001454036">
    <property type="component" value="Unassembled WGS sequence"/>
</dbReference>